<dbReference type="PROSITE" id="PS52050">
    <property type="entry name" value="WYL"/>
    <property type="match status" value="1"/>
</dbReference>
<dbReference type="PROSITE" id="PS51000">
    <property type="entry name" value="HTH_DEOR_2"/>
    <property type="match status" value="1"/>
</dbReference>
<evidence type="ECO:0000313" key="4">
    <source>
        <dbReference type="EMBL" id="GAA3963767.1"/>
    </source>
</evidence>
<name>A0ABP7PDG7_9ACTN</name>
<dbReference type="InterPro" id="IPR036388">
    <property type="entry name" value="WH-like_DNA-bd_sf"/>
</dbReference>
<protein>
    <submittedName>
        <fullName evidence="4">YafY family protein</fullName>
    </submittedName>
</protein>
<organism evidence="4 5">
    <name type="scientific">Gordonia caeni</name>
    <dbReference type="NCBI Taxonomy" id="1007097"/>
    <lineage>
        <taxon>Bacteria</taxon>
        <taxon>Bacillati</taxon>
        <taxon>Actinomycetota</taxon>
        <taxon>Actinomycetes</taxon>
        <taxon>Mycobacteriales</taxon>
        <taxon>Gordoniaceae</taxon>
        <taxon>Gordonia</taxon>
    </lineage>
</organism>
<evidence type="ECO:0000259" key="3">
    <source>
        <dbReference type="PROSITE" id="PS51000"/>
    </source>
</evidence>
<evidence type="ECO:0000313" key="5">
    <source>
        <dbReference type="Proteomes" id="UP001418444"/>
    </source>
</evidence>
<dbReference type="InterPro" id="IPR013196">
    <property type="entry name" value="HTH_11"/>
</dbReference>
<dbReference type="PANTHER" id="PTHR34580">
    <property type="match status" value="1"/>
</dbReference>
<dbReference type="InterPro" id="IPR028349">
    <property type="entry name" value="PafC-like"/>
</dbReference>
<dbReference type="PANTHER" id="PTHR34580:SF1">
    <property type="entry name" value="PROTEIN PAFC"/>
    <property type="match status" value="1"/>
</dbReference>
<dbReference type="EMBL" id="BAAAZW010000007">
    <property type="protein sequence ID" value="GAA3963767.1"/>
    <property type="molecule type" value="Genomic_DNA"/>
</dbReference>
<keyword evidence="2" id="KW-0804">Transcription</keyword>
<evidence type="ECO:0000256" key="2">
    <source>
        <dbReference type="ARBA" id="ARBA00023163"/>
    </source>
</evidence>
<dbReference type="SUPFAM" id="SSF46785">
    <property type="entry name" value="Winged helix' DNA-binding domain"/>
    <property type="match status" value="1"/>
</dbReference>
<dbReference type="InterPro" id="IPR036390">
    <property type="entry name" value="WH_DNA-bd_sf"/>
</dbReference>
<proteinExistence type="predicted"/>
<dbReference type="Proteomes" id="UP001418444">
    <property type="component" value="Unassembled WGS sequence"/>
</dbReference>
<dbReference type="Gene3D" id="1.10.10.10">
    <property type="entry name" value="Winged helix-like DNA-binding domain superfamily/Winged helix DNA-binding domain"/>
    <property type="match status" value="1"/>
</dbReference>
<dbReference type="Pfam" id="PF08279">
    <property type="entry name" value="HTH_11"/>
    <property type="match status" value="1"/>
</dbReference>
<reference evidence="5" key="1">
    <citation type="journal article" date="2019" name="Int. J. Syst. Evol. Microbiol.">
        <title>The Global Catalogue of Microorganisms (GCM) 10K type strain sequencing project: providing services to taxonomists for standard genome sequencing and annotation.</title>
        <authorList>
            <consortium name="The Broad Institute Genomics Platform"/>
            <consortium name="The Broad Institute Genome Sequencing Center for Infectious Disease"/>
            <person name="Wu L."/>
            <person name="Ma J."/>
        </authorList>
    </citation>
    <scope>NUCLEOTIDE SEQUENCE [LARGE SCALE GENOMIC DNA]</scope>
    <source>
        <strain evidence="5">JCM 16923</strain>
    </source>
</reference>
<dbReference type="Pfam" id="PF13280">
    <property type="entry name" value="WYL"/>
    <property type="match status" value="1"/>
</dbReference>
<accession>A0ABP7PDG7</accession>
<gene>
    <name evidence="4" type="ORF">GCM10022231_25090</name>
</gene>
<dbReference type="InterPro" id="IPR051534">
    <property type="entry name" value="CBASS_pafABC_assoc_protein"/>
</dbReference>
<keyword evidence="5" id="KW-1185">Reference proteome</keyword>
<dbReference type="InterPro" id="IPR026881">
    <property type="entry name" value="WYL_dom"/>
</dbReference>
<sequence length="331" mass="36937">MKASRLLHLLLLLQTRQRITTTELAERLEVSRRTVLRDVEALSTAGVPVYAERGRNGGIVLLPGARLNASHLEPPELEALSVAGLDSAQLERMGLSAVWESAARKIAARQAAAPGTPSLRPLADLVLVDSTAWFADSEAAVDVSDLASALRRRRRWRIRYRRSAESQPSTRVVDPYGIVAKSGRWYLIADDQGDARLFALERLSFYEQLEAAAVLRPGETLRTRWAELKERTEERSRVSVTVRLPENRLDLARRILGSRIHDVSDPETGWCTVVVGYPDIESVRQLLQFGDHIEVLSPPVARERVRQLAGDLVERHSEPPRQKSCPARGAD</sequence>
<dbReference type="InterPro" id="IPR001034">
    <property type="entry name" value="DeoR_HTH"/>
</dbReference>
<dbReference type="InterPro" id="IPR057727">
    <property type="entry name" value="WCX_dom"/>
</dbReference>
<feature type="domain" description="HTH deoR-type" evidence="3">
    <location>
        <begin position="2"/>
        <end position="61"/>
    </location>
</feature>
<dbReference type="PIRSF" id="PIRSF016838">
    <property type="entry name" value="PafC"/>
    <property type="match status" value="1"/>
</dbReference>
<keyword evidence="1" id="KW-0805">Transcription regulation</keyword>
<evidence type="ECO:0000256" key="1">
    <source>
        <dbReference type="ARBA" id="ARBA00023015"/>
    </source>
</evidence>
<dbReference type="Pfam" id="PF25583">
    <property type="entry name" value="WCX"/>
    <property type="match status" value="1"/>
</dbReference>
<dbReference type="RefSeq" id="WP_344784244.1">
    <property type="nucleotide sequence ID" value="NZ_BAAAZW010000007.1"/>
</dbReference>
<comment type="caution">
    <text evidence="4">The sequence shown here is derived from an EMBL/GenBank/DDBJ whole genome shotgun (WGS) entry which is preliminary data.</text>
</comment>